<feature type="transmembrane region" description="Helical" evidence="1">
    <location>
        <begin position="179"/>
        <end position="198"/>
    </location>
</feature>
<feature type="transmembrane region" description="Helical" evidence="1">
    <location>
        <begin position="313"/>
        <end position="338"/>
    </location>
</feature>
<dbReference type="Pfam" id="PF06772">
    <property type="entry name" value="LtrA"/>
    <property type="match status" value="1"/>
</dbReference>
<evidence type="ECO:0000313" key="3">
    <source>
        <dbReference type="Proteomes" id="UP001596302"/>
    </source>
</evidence>
<evidence type="ECO:0000256" key="1">
    <source>
        <dbReference type="SAM" id="Phobius"/>
    </source>
</evidence>
<feature type="transmembrane region" description="Helical" evidence="1">
    <location>
        <begin position="248"/>
        <end position="268"/>
    </location>
</feature>
<feature type="transmembrane region" description="Helical" evidence="1">
    <location>
        <begin position="66"/>
        <end position="87"/>
    </location>
</feature>
<feature type="transmembrane region" description="Helical" evidence="1">
    <location>
        <begin position="350"/>
        <end position="369"/>
    </location>
</feature>
<dbReference type="RefSeq" id="WP_379585573.1">
    <property type="nucleotide sequence ID" value="NZ_JBHSQW010000031.1"/>
</dbReference>
<feature type="transmembrane region" description="Helical" evidence="1">
    <location>
        <begin position="218"/>
        <end position="236"/>
    </location>
</feature>
<sequence length="406" mass="43134">MSDHSGMTAASGRRWRVPMLPRDTEEPHRAATPLELLFDLTFVVAVAAAAAQLAHAVVENHAAAGLLGYLMVFFAIWWAWMNFTWFASAYDCDDTPYRLLTLLQMGGVLVLAVGVPAAFNDKNFTAVTIGYVIMRVAMLVQWLRAARNDPAHRATAHRYALGTAAVQVGWLLRLALPETAGFIGFLVLVVAELAVPFLAERHSGTPWHPHHIAERYGLFTIIVLGESVLAASRALAPAVAAGVNRDTVLVGGGGLILLFACWWLYFLAPAGTGLTRHRELSFWWGYGHYGIFAALAALGAGLEVVAETLTHPIAAPAGVAGFAIAVPVSVYLLLVWALHAPLEAAPTEKLGYVLAACVLLGGIGAATAVGLALPWAVVAMSGPVWAVVALRVAADHRHARRAAAAA</sequence>
<dbReference type="InterPro" id="IPR010640">
    <property type="entry name" value="Low_temperature_requirement_A"/>
</dbReference>
<feature type="transmembrane region" description="Helical" evidence="1">
    <location>
        <begin position="36"/>
        <end position="54"/>
    </location>
</feature>
<gene>
    <name evidence="2" type="ORF">ACFQE5_14905</name>
</gene>
<keyword evidence="1" id="KW-0812">Transmembrane</keyword>
<dbReference type="PANTHER" id="PTHR36840:SF1">
    <property type="entry name" value="BLL5714 PROTEIN"/>
    <property type="match status" value="1"/>
</dbReference>
<feature type="transmembrane region" description="Helical" evidence="1">
    <location>
        <begin position="124"/>
        <end position="143"/>
    </location>
</feature>
<evidence type="ECO:0000313" key="2">
    <source>
        <dbReference type="EMBL" id="MFC5995502.1"/>
    </source>
</evidence>
<keyword evidence="1" id="KW-0472">Membrane</keyword>
<reference evidence="3" key="1">
    <citation type="journal article" date="2019" name="Int. J. Syst. Evol. Microbiol.">
        <title>The Global Catalogue of Microorganisms (GCM) 10K type strain sequencing project: providing services to taxonomists for standard genome sequencing and annotation.</title>
        <authorList>
            <consortium name="The Broad Institute Genomics Platform"/>
            <consortium name="The Broad Institute Genome Sequencing Center for Infectious Disease"/>
            <person name="Wu L."/>
            <person name="Ma J."/>
        </authorList>
    </citation>
    <scope>NUCLEOTIDE SEQUENCE [LARGE SCALE GENOMIC DNA]</scope>
    <source>
        <strain evidence="3">CCM 8391</strain>
    </source>
</reference>
<keyword evidence="3" id="KW-1185">Reference proteome</keyword>
<name>A0ABW1J4G2_9PSEU</name>
<proteinExistence type="predicted"/>
<dbReference type="EMBL" id="JBHSQW010000031">
    <property type="protein sequence ID" value="MFC5995502.1"/>
    <property type="molecule type" value="Genomic_DNA"/>
</dbReference>
<feature type="transmembrane region" description="Helical" evidence="1">
    <location>
        <begin position="99"/>
        <end position="118"/>
    </location>
</feature>
<feature type="transmembrane region" description="Helical" evidence="1">
    <location>
        <begin position="375"/>
        <end position="394"/>
    </location>
</feature>
<dbReference type="PANTHER" id="PTHR36840">
    <property type="entry name" value="BLL5714 PROTEIN"/>
    <property type="match status" value="1"/>
</dbReference>
<comment type="caution">
    <text evidence="2">The sequence shown here is derived from an EMBL/GenBank/DDBJ whole genome shotgun (WGS) entry which is preliminary data.</text>
</comment>
<feature type="transmembrane region" description="Helical" evidence="1">
    <location>
        <begin position="280"/>
        <end position="301"/>
    </location>
</feature>
<accession>A0ABW1J4G2</accession>
<dbReference type="Proteomes" id="UP001596302">
    <property type="component" value="Unassembled WGS sequence"/>
</dbReference>
<protein>
    <submittedName>
        <fullName evidence="2">Low temperature requirement protein A</fullName>
    </submittedName>
</protein>
<keyword evidence="1" id="KW-1133">Transmembrane helix</keyword>
<organism evidence="2 3">
    <name type="scientific">Pseudonocardia hispaniensis</name>
    <dbReference type="NCBI Taxonomy" id="904933"/>
    <lineage>
        <taxon>Bacteria</taxon>
        <taxon>Bacillati</taxon>
        <taxon>Actinomycetota</taxon>
        <taxon>Actinomycetes</taxon>
        <taxon>Pseudonocardiales</taxon>
        <taxon>Pseudonocardiaceae</taxon>
        <taxon>Pseudonocardia</taxon>
    </lineage>
</organism>